<feature type="region of interest" description="Disordered" evidence="1">
    <location>
        <begin position="17"/>
        <end position="65"/>
    </location>
</feature>
<gene>
    <name evidence="2" type="ORF">MFU01_06200</name>
</gene>
<dbReference type="EMBL" id="BJXR01000010">
    <property type="protein sequence ID" value="GEN05583.1"/>
    <property type="molecule type" value="Genomic_DNA"/>
</dbReference>
<comment type="caution">
    <text evidence="2">The sequence shown here is derived from an EMBL/GenBank/DDBJ whole genome shotgun (WGS) entry which is preliminary data.</text>
</comment>
<accession>A0A511SW84</accession>
<proteinExistence type="predicted"/>
<feature type="compositionally biased region" description="Polar residues" evidence="1">
    <location>
        <begin position="17"/>
        <end position="31"/>
    </location>
</feature>
<sequence length="65" mass="6863">MPRRCATADINSTLARSVITSQSQRQVSSPWNARGRVGSASQHRRDGLGKEPMSSGQAVKALPGG</sequence>
<dbReference type="Proteomes" id="UP000321514">
    <property type="component" value="Unassembled WGS sequence"/>
</dbReference>
<organism evidence="2 3">
    <name type="scientific">Myxococcus fulvus</name>
    <dbReference type="NCBI Taxonomy" id="33"/>
    <lineage>
        <taxon>Bacteria</taxon>
        <taxon>Pseudomonadati</taxon>
        <taxon>Myxococcota</taxon>
        <taxon>Myxococcia</taxon>
        <taxon>Myxococcales</taxon>
        <taxon>Cystobacterineae</taxon>
        <taxon>Myxococcaceae</taxon>
        <taxon>Myxococcus</taxon>
    </lineage>
</organism>
<evidence type="ECO:0000313" key="2">
    <source>
        <dbReference type="EMBL" id="GEN05583.1"/>
    </source>
</evidence>
<evidence type="ECO:0000256" key="1">
    <source>
        <dbReference type="SAM" id="MobiDB-lite"/>
    </source>
</evidence>
<evidence type="ECO:0000313" key="3">
    <source>
        <dbReference type="Proteomes" id="UP000321514"/>
    </source>
</evidence>
<reference evidence="2 3" key="1">
    <citation type="submission" date="2019-07" db="EMBL/GenBank/DDBJ databases">
        <title>Whole genome shotgun sequence of Myxococcus fulvus NBRC 100333.</title>
        <authorList>
            <person name="Hosoyama A."/>
            <person name="Uohara A."/>
            <person name="Ohji S."/>
            <person name="Ichikawa N."/>
        </authorList>
    </citation>
    <scope>NUCLEOTIDE SEQUENCE [LARGE SCALE GENOMIC DNA]</scope>
    <source>
        <strain evidence="2 3">NBRC 100333</strain>
    </source>
</reference>
<protein>
    <submittedName>
        <fullName evidence="2">Uncharacterized protein</fullName>
    </submittedName>
</protein>
<name>A0A511SW84_MYXFU</name>
<dbReference type="AlphaFoldDB" id="A0A511SW84"/>